<dbReference type="InterPro" id="IPR000917">
    <property type="entry name" value="Sulfatase_N"/>
</dbReference>
<feature type="region of interest" description="Disordered" evidence="5">
    <location>
        <begin position="485"/>
        <end position="506"/>
    </location>
</feature>
<organism evidence="7 8">
    <name type="scientific">Gramella jeungdoensis</name>
    <dbReference type="NCBI Taxonomy" id="708091"/>
    <lineage>
        <taxon>Bacteria</taxon>
        <taxon>Pseudomonadati</taxon>
        <taxon>Bacteroidota</taxon>
        <taxon>Flavobacteriia</taxon>
        <taxon>Flavobacteriales</taxon>
        <taxon>Flavobacteriaceae</taxon>
        <taxon>Christiangramia</taxon>
    </lineage>
</organism>
<dbReference type="GO" id="GO:0004065">
    <property type="term" value="F:arylsulfatase activity"/>
    <property type="evidence" value="ECO:0007669"/>
    <property type="project" value="TreeGrafter"/>
</dbReference>
<evidence type="ECO:0000259" key="6">
    <source>
        <dbReference type="Pfam" id="PF00884"/>
    </source>
</evidence>
<dbReference type="InterPro" id="IPR050738">
    <property type="entry name" value="Sulfatase"/>
</dbReference>
<dbReference type="InterPro" id="IPR024607">
    <property type="entry name" value="Sulfatase_CS"/>
</dbReference>
<evidence type="ECO:0000313" key="7">
    <source>
        <dbReference type="EMBL" id="TEW76545.1"/>
    </source>
</evidence>
<evidence type="ECO:0000256" key="1">
    <source>
        <dbReference type="ARBA" id="ARBA00008779"/>
    </source>
</evidence>
<gene>
    <name evidence="7" type="ORF">E2488_01465</name>
</gene>
<protein>
    <submittedName>
        <fullName evidence="7">Arylsulfatase</fullName>
    </submittedName>
</protein>
<dbReference type="OrthoDB" id="9765065at2"/>
<keyword evidence="8" id="KW-1185">Reference proteome</keyword>
<comment type="similarity">
    <text evidence="1">Belongs to the sulfatase family.</text>
</comment>
<evidence type="ECO:0000256" key="3">
    <source>
        <dbReference type="ARBA" id="ARBA00022801"/>
    </source>
</evidence>
<accession>A0A4Y8AWM7</accession>
<dbReference type="Proteomes" id="UP000298517">
    <property type="component" value="Unassembled WGS sequence"/>
</dbReference>
<dbReference type="Pfam" id="PF00884">
    <property type="entry name" value="Sulfatase"/>
    <property type="match status" value="1"/>
</dbReference>
<keyword evidence="4" id="KW-0106">Calcium</keyword>
<dbReference type="PANTHER" id="PTHR42693">
    <property type="entry name" value="ARYLSULFATASE FAMILY MEMBER"/>
    <property type="match status" value="1"/>
</dbReference>
<evidence type="ECO:0000256" key="4">
    <source>
        <dbReference type="ARBA" id="ARBA00022837"/>
    </source>
</evidence>
<dbReference type="AlphaFoldDB" id="A0A4Y8AWM7"/>
<dbReference type="EMBL" id="SNQI01000001">
    <property type="protein sequence ID" value="TEW76545.1"/>
    <property type="molecule type" value="Genomic_DNA"/>
</dbReference>
<dbReference type="CDD" id="cd16143">
    <property type="entry name" value="ARS_like"/>
    <property type="match status" value="1"/>
</dbReference>
<sequence>MKVNYKISALKLFWILLLIWCQTTIFSQEKKLPNIIYILADDLGYGDISHLNNGSKIITPSIDKLASEGISFTDAHSNSAVCTPTRYGVLTGRYAWRTWMKSGVLWSYDKPLIAKKRETVASLLKKKGYATACIGKWHLGLGWQKNKDSTINFKKTIKETPNDIGFDEFYGITASLDIPPYFYIENRKITASQISTINATIGKGFWREGPIGNDFKHEDVLPHLTNKAIKYINKQSKRKTPFFLYLPLPAPHTPILPTPEFKGKSNAGEYGDFVLMVDNVVKQVEEVLKINGISENTLLIFTSDNGFAPAANTQEQLAFGHTPSKNYRGYKADIYEGGHRIPFIAKWPSQIKKGITSNQTICLTDLMATTAAITKTELQANEAEDSYNILPVLLDEKLKNPIREATIHHSIDGVFAIRQGKWKLIFGAGSGGWSYPTKKETQNLKLPLLQLYNLETDASETTNIAENNPKIVEKLTILMKKYVDNGRSTPGEPQKNDTETIILPKK</sequence>
<proteinExistence type="inferred from homology"/>
<evidence type="ECO:0000313" key="8">
    <source>
        <dbReference type="Proteomes" id="UP000298517"/>
    </source>
</evidence>
<keyword evidence="3" id="KW-0378">Hydrolase</keyword>
<dbReference type="InterPro" id="IPR017850">
    <property type="entry name" value="Alkaline_phosphatase_core_sf"/>
</dbReference>
<dbReference type="SUPFAM" id="SSF53649">
    <property type="entry name" value="Alkaline phosphatase-like"/>
    <property type="match status" value="1"/>
</dbReference>
<dbReference type="PROSITE" id="PS00523">
    <property type="entry name" value="SULFATASE_1"/>
    <property type="match status" value="1"/>
</dbReference>
<feature type="domain" description="Sulfatase N-terminal" evidence="6">
    <location>
        <begin position="33"/>
        <end position="372"/>
    </location>
</feature>
<reference evidence="7 8" key="1">
    <citation type="journal article" date="2011" name="J. Microbiol.">
        <title>Gramella jeungdoensis sp. nov., isolated from a solar saltern in Korea.</title>
        <authorList>
            <person name="Joung Y."/>
            <person name="Kim H."/>
            <person name="Jang T."/>
            <person name="Ahn T.S."/>
            <person name="Joh K."/>
        </authorList>
    </citation>
    <scope>NUCLEOTIDE SEQUENCE [LARGE SCALE GENOMIC DNA]</scope>
    <source>
        <strain evidence="7 8">KCTC 23123</strain>
    </source>
</reference>
<evidence type="ECO:0000256" key="2">
    <source>
        <dbReference type="ARBA" id="ARBA00022723"/>
    </source>
</evidence>
<comment type="caution">
    <text evidence="7">The sequence shown here is derived from an EMBL/GenBank/DDBJ whole genome shotgun (WGS) entry which is preliminary data.</text>
</comment>
<name>A0A4Y8AWM7_9FLAO</name>
<dbReference type="Gene3D" id="3.30.1120.10">
    <property type="match status" value="1"/>
</dbReference>
<dbReference type="PROSITE" id="PS00149">
    <property type="entry name" value="SULFATASE_2"/>
    <property type="match status" value="1"/>
</dbReference>
<evidence type="ECO:0000256" key="5">
    <source>
        <dbReference type="SAM" id="MobiDB-lite"/>
    </source>
</evidence>
<dbReference type="GO" id="GO:0046872">
    <property type="term" value="F:metal ion binding"/>
    <property type="evidence" value="ECO:0007669"/>
    <property type="project" value="UniProtKB-KW"/>
</dbReference>
<keyword evidence="2" id="KW-0479">Metal-binding</keyword>
<dbReference type="PANTHER" id="PTHR42693:SF53">
    <property type="entry name" value="ENDO-4-O-SULFATASE"/>
    <property type="match status" value="1"/>
</dbReference>
<dbReference type="RefSeq" id="WP_134246557.1">
    <property type="nucleotide sequence ID" value="NZ_SNQI01000001.1"/>
</dbReference>
<dbReference type="Gene3D" id="3.40.720.10">
    <property type="entry name" value="Alkaline Phosphatase, subunit A"/>
    <property type="match status" value="1"/>
</dbReference>